<feature type="region of interest" description="Disordered" evidence="1">
    <location>
        <begin position="1"/>
        <end position="26"/>
    </location>
</feature>
<accession>D8PXK6</accession>
<dbReference type="RefSeq" id="XP_003033997.1">
    <property type="nucleotide sequence ID" value="XM_003033951.1"/>
</dbReference>
<dbReference type="InParanoid" id="D8PXK6"/>
<dbReference type="AlphaFoldDB" id="D8PXK6"/>
<feature type="non-terminal residue" evidence="2">
    <location>
        <position position="356"/>
    </location>
</feature>
<proteinExistence type="predicted"/>
<feature type="compositionally biased region" description="Low complexity" evidence="1">
    <location>
        <begin position="1"/>
        <end position="18"/>
    </location>
</feature>
<dbReference type="Proteomes" id="UP000007431">
    <property type="component" value="Unassembled WGS sequence"/>
</dbReference>
<dbReference type="EMBL" id="GL377304">
    <property type="protein sequence ID" value="EFI99094.1"/>
    <property type="molecule type" value="Genomic_DNA"/>
</dbReference>
<name>D8PXK6_SCHCM</name>
<organism evidence="3">
    <name type="scientific">Schizophyllum commune (strain H4-8 / FGSC 9210)</name>
    <name type="common">Split gill fungus</name>
    <dbReference type="NCBI Taxonomy" id="578458"/>
    <lineage>
        <taxon>Eukaryota</taxon>
        <taxon>Fungi</taxon>
        <taxon>Dikarya</taxon>
        <taxon>Basidiomycota</taxon>
        <taxon>Agaricomycotina</taxon>
        <taxon>Agaricomycetes</taxon>
        <taxon>Agaricomycetidae</taxon>
        <taxon>Agaricales</taxon>
        <taxon>Schizophyllaceae</taxon>
        <taxon>Schizophyllum</taxon>
    </lineage>
</organism>
<dbReference type="OrthoDB" id="3365698at2759"/>
<protein>
    <submittedName>
        <fullName evidence="2">Uncharacterized protein</fullName>
    </submittedName>
</protein>
<evidence type="ECO:0000256" key="1">
    <source>
        <dbReference type="SAM" id="MobiDB-lite"/>
    </source>
</evidence>
<reference evidence="2 3" key="1">
    <citation type="journal article" date="2010" name="Nat. Biotechnol.">
        <title>Genome sequence of the model mushroom Schizophyllum commune.</title>
        <authorList>
            <person name="Ohm R.A."/>
            <person name="de Jong J.F."/>
            <person name="Lugones L.G."/>
            <person name="Aerts A."/>
            <person name="Kothe E."/>
            <person name="Stajich J.E."/>
            <person name="de Vries R.P."/>
            <person name="Record E."/>
            <person name="Levasseur A."/>
            <person name="Baker S.E."/>
            <person name="Bartholomew K.A."/>
            <person name="Coutinho P.M."/>
            <person name="Erdmann S."/>
            <person name="Fowler T.J."/>
            <person name="Gathman A.C."/>
            <person name="Lombard V."/>
            <person name="Henrissat B."/>
            <person name="Knabe N."/>
            <person name="Kuees U."/>
            <person name="Lilly W.W."/>
            <person name="Lindquist E."/>
            <person name="Lucas S."/>
            <person name="Magnuson J.K."/>
            <person name="Piumi F."/>
            <person name="Raudaskoski M."/>
            <person name="Salamov A."/>
            <person name="Schmutz J."/>
            <person name="Schwarze F.W.M.R."/>
            <person name="vanKuyk P.A."/>
            <person name="Horton J.S."/>
            <person name="Grigoriev I.V."/>
            <person name="Woesten H.A.B."/>
        </authorList>
    </citation>
    <scope>NUCLEOTIDE SEQUENCE [LARGE SCALE GENOMIC DNA]</scope>
    <source>
        <strain evidence="3">H4-8 / FGSC 9210</strain>
    </source>
</reference>
<dbReference type="OMA" id="RPRVEDC"/>
<dbReference type="GeneID" id="9586559"/>
<keyword evidence="3" id="KW-1185">Reference proteome</keyword>
<evidence type="ECO:0000313" key="2">
    <source>
        <dbReference type="EMBL" id="EFI99094.1"/>
    </source>
</evidence>
<evidence type="ECO:0000313" key="3">
    <source>
        <dbReference type="Proteomes" id="UP000007431"/>
    </source>
</evidence>
<sequence>MYRSWSSDNSSSGGQSRRASTADQSADDEGIIIRQLLDETAPGSQMQEIFHPTRAPGLNVRIWAIVKPEYRTLSTSQFPWEAILFADDHCGELSGVPPIHRLPARSLSEIFLNCAEWHAGSMHELSFSGNSVPFVLSAVCGLWRDVALHVPELWRSMFLRPCQGRGHQRMANLFLQRARGRFLYIGYSESSDAGSAVAGRCTWAIDFIRQNLRQIICLHLDDITDRTVSRLAGLSSGCAPALASLHVKMRPGQCSQESMQILASLCTGSPRLVTLDWHASVFPLNVHWPQITRIELKHCPVDSMTVLHIIQSAVLLRALDINITLAPRLPNSLSVLYPAVRNASLKKLAIASDGWA</sequence>
<dbReference type="KEGG" id="scm:SCHCO_02664700"/>
<dbReference type="VEuPathDB" id="FungiDB:SCHCODRAFT_02664700"/>
<gene>
    <name evidence="2" type="ORF">SCHCODRAFT_107210</name>
</gene>
<dbReference type="HOGENOM" id="CLU_778800_0_0_1"/>